<dbReference type="InterPro" id="IPR036397">
    <property type="entry name" value="RNaseH_sf"/>
</dbReference>
<dbReference type="EMBL" id="BMAU01021418">
    <property type="protein sequence ID" value="GFY34013.1"/>
    <property type="molecule type" value="Genomic_DNA"/>
</dbReference>
<gene>
    <name evidence="1" type="primary">TCB2_293</name>
    <name evidence="1" type="ORF">TNCV_4597211</name>
</gene>
<proteinExistence type="predicted"/>
<protein>
    <submittedName>
        <fullName evidence="1">Transposable element Tcb2 transposase</fullName>
    </submittedName>
</protein>
<organism evidence="1 2">
    <name type="scientific">Trichonephila clavipes</name>
    <name type="common">Golden silk orbweaver</name>
    <name type="synonym">Nephila clavipes</name>
    <dbReference type="NCBI Taxonomy" id="2585209"/>
    <lineage>
        <taxon>Eukaryota</taxon>
        <taxon>Metazoa</taxon>
        <taxon>Ecdysozoa</taxon>
        <taxon>Arthropoda</taxon>
        <taxon>Chelicerata</taxon>
        <taxon>Arachnida</taxon>
        <taxon>Araneae</taxon>
        <taxon>Araneomorphae</taxon>
        <taxon>Entelegynae</taxon>
        <taxon>Araneoidea</taxon>
        <taxon>Nephilidae</taxon>
        <taxon>Trichonephila</taxon>
    </lineage>
</organism>
<evidence type="ECO:0000313" key="1">
    <source>
        <dbReference type="EMBL" id="GFY34013.1"/>
    </source>
</evidence>
<dbReference type="AlphaFoldDB" id="A0A8X6WFC7"/>
<dbReference type="GO" id="GO:0003676">
    <property type="term" value="F:nucleic acid binding"/>
    <property type="evidence" value="ECO:0007669"/>
    <property type="project" value="InterPro"/>
</dbReference>
<name>A0A8X6WFC7_TRICX</name>
<dbReference type="Proteomes" id="UP000887159">
    <property type="component" value="Unassembled WGS sequence"/>
</dbReference>
<sequence length="79" mass="8349">MSTGSAGSTVQAGGGSVMKLCNWRDMGLLIRLDTTLTGESYVSILSDHLHPLMFIVHSDGLGGFQQDNAIPQASRIASE</sequence>
<reference evidence="1" key="1">
    <citation type="submission" date="2020-08" db="EMBL/GenBank/DDBJ databases">
        <title>Multicomponent nature underlies the extraordinary mechanical properties of spider dragline silk.</title>
        <authorList>
            <person name="Kono N."/>
            <person name="Nakamura H."/>
            <person name="Mori M."/>
            <person name="Yoshida Y."/>
            <person name="Ohtoshi R."/>
            <person name="Malay A.D."/>
            <person name="Moran D.A.P."/>
            <person name="Tomita M."/>
            <person name="Numata K."/>
            <person name="Arakawa K."/>
        </authorList>
    </citation>
    <scope>NUCLEOTIDE SEQUENCE</scope>
</reference>
<accession>A0A8X6WFC7</accession>
<evidence type="ECO:0000313" key="2">
    <source>
        <dbReference type="Proteomes" id="UP000887159"/>
    </source>
</evidence>
<keyword evidence="2" id="KW-1185">Reference proteome</keyword>
<comment type="caution">
    <text evidence="1">The sequence shown here is derived from an EMBL/GenBank/DDBJ whole genome shotgun (WGS) entry which is preliminary data.</text>
</comment>
<dbReference type="Gene3D" id="3.30.420.10">
    <property type="entry name" value="Ribonuclease H-like superfamily/Ribonuclease H"/>
    <property type="match status" value="1"/>
</dbReference>